<evidence type="ECO:0000256" key="3">
    <source>
        <dbReference type="SAM" id="SignalP"/>
    </source>
</evidence>
<protein>
    <recommendedName>
        <fullName evidence="4">Tyrosinase copper-binding domain-containing protein</fullName>
    </recommendedName>
</protein>
<dbReference type="GO" id="GO:0046872">
    <property type="term" value="F:metal ion binding"/>
    <property type="evidence" value="ECO:0007669"/>
    <property type="project" value="UniProtKB-KW"/>
</dbReference>
<dbReference type="PRINTS" id="PR00092">
    <property type="entry name" value="TYROSINASE"/>
</dbReference>
<reference evidence="6" key="1">
    <citation type="journal article" date="2017" name="Nat. Ecol. Evol.">
        <title>Genome expansion and lineage-specific genetic innovations in the forest pathogenic fungi Armillaria.</title>
        <authorList>
            <person name="Sipos G."/>
            <person name="Prasanna A.N."/>
            <person name="Walter M.C."/>
            <person name="O'Connor E."/>
            <person name="Balint B."/>
            <person name="Krizsan K."/>
            <person name="Kiss B."/>
            <person name="Hess J."/>
            <person name="Varga T."/>
            <person name="Slot J."/>
            <person name="Riley R."/>
            <person name="Boka B."/>
            <person name="Rigling D."/>
            <person name="Barry K."/>
            <person name="Lee J."/>
            <person name="Mihaltcheva S."/>
            <person name="LaButti K."/>
            <person name="Lipzen A."/>
            <person name="Waldron R."/>
            <person name="Moloney N.M."/>
            <person name="Sperisen C."/>
            <person name="Kredics L."/>
            <person name="Vagvoelgyi C."/>
            <person name="Patrignani A."/>
            <person name="Fitzpatrick D."/>
            <person name="Nagy I."/>
            <person name="Doyle S."/>
            <person name="Anderson J.B."/>
            <person name="Grigoriev I.V."/>
            <person name="Gueldener U."/>
            <person name="Muensterkoetter M."/>
            <person name="Nagy L.G."/>
        </authorList>
    </citation>
    <scope>NUCLEOTIDE SEQUENCE [LARGE SCALE GENOMIC DNA]</scope>
    <source>
        <strain evidence="6">C18/9</strain>
    </source>
</reference>
<keyword evidence="3" id="KW-0732">Signal</keyword>
<dbReference type="InterPro" id="IPR050316">
    <property type="entry name" value="Tyrosinase/Hemocyanin"/>
</dbReference>
<name>A0A284RJ44_ARMOS</name>
<feature type="chain" id="PRO_5012673397" description="Tyrosinase copper-binding domain-containing protein" evidence="3">
    <location>
        <begin position="32"/>
        <end position="322"/>
    </location>
</feature>
<organism evidence="5 6">
    <name type="scientific">Armillaria ostoyae</name>
    <name type="common">Armillaria root rot fungus</name>
    <dbReference type="NCBI Taxonomy" id="47428"/>
    <lineage>
        <taxon>Eukaryota</taxon>
        <taxon>Fungi</taxon>
        <taxon>Dikarya</taxon>
        <taxon>Basidiomycota</taxon>
        <taxon>Agaricomycotina</taxon>
        <taxon>Agaricomycetes</taxon>
        <taxon>Agaricomycetidae</taxon>
        <taxon>Agaricales</taxon>
        <taxon>Marasmiineae</taxon>
        <taxon>Physalacriaceae</taxon>
        <taxon>Armillaria</taxon>
    </lineage>
</organism>
<evidence type="ECO:0000313" key="5">
    <source>
        <dbReference type="EMBL" id="SJL08784.1"/>
    </source>
</evidence>
<keyword evidence="1" id="KW-0479">Metal-binding</keyword>
<dbReference type="PANTHER" id="PTHR11474">
    <property type="entry name" value="TYROSINASE FAMILY MEMBER"/>
    <property type="match status" value="1"/>
</dbReference>
<sequence>MRPILSRLVLFILAAAQLPGLLLISAKRCSARSDHTKPTTRVEWNTLTEEEKTDYLAAELCLLAAPAQTGIVDAVSRYGDLVGVHAQQSDMPGGNDLWHVTGQFLHVHRYFVFAHETLLRTECGYTGSLPYWNEVVDAGAFATSPVVLDFGGEGAEENDWAVVDGPFANLTLYLGPGTTNTVHPLTRQVNETQSVQAGQQFVDALLSMDTFAKFKDTMRPGLHAAGHKGVGGEMGNVVTSPNDPMFWLHHGYVDYIWWKWQGGNETRINDLEGIGYETQREPDTGYVETNAGTVLYFYDVLPNATVADVSDTKGGFLCYTYV</sequence>
<dbReference type="SUPFAM" id="SSF48056">
    <property type="entry name" value="Di-copper centre-containing domain"/>
    <property type="match status" value="1"/>
</dbReference>
<dbReference type="Pfam" id="PF00264">
    <property type="entry name" value="Tyrosinase"/>
    <property type="match status" value="1"/>
</dbReference>
<evidence type="ECO:0000259" key="4">
    <source>
        <dbReference type="PROSITE" id="PS00498"/>
    </source>
</evidence>
<accession>A0A284RJ44</accession>
<dbReference type="GO" id="GO:0016491">
    <property type="term" value="F:oxidoreductase activity"/>
    <property type="evidence" value="ECO:0007669"/>
    <property type="project" value="InterPro"/>
</dbReference>
<feature type="domain" description="Tyrosinase copper-binding" evidence="4">
    <location>
        <begin position="243"/>
        <end position="254"/>
    </location>
</feature>
<dbReference type="InterPro" id="IPR008922">
    <property type="entry name" value="Di-copper_centre_dom_sf"/>
</dbReference>
<dbReference type="OrthoDB" id="6132182at2759"/>
<evidence type="ECO:0000313" key="6">
    <source>
        <dbReference type="Proteomes" id="UP000219338"/>
    </source>
</evidence>
<keyword evidence="6" id="KW-1185">Reference proteome</keyword>
<dbReference type="Gene3D" id="1.10.1280.10">
    <property type="entry name" value="Di-copper center containing domain from catechol oxidase"/>
    <property type="match status" value="1"/>
</dbReference>
<dbReference type="Proteomes" id="UP000219338">
    <property type="component" value="Unassembled WGS sequence"/>
</dbReference>
<evidence type="ECO:0000256" key="1">
    <source>
        <dbReference type="ARBA" id="ARBA00022723"/>
    </source>
</evidence>
<dbReference type="InterPro" id="IPR002227">
    <property type="entry name" value="Tyrosinase_Cu-bd"/>
</dbReference>
<gene>
    <name evidence="5" type="ORF">ARMOST_12154</name>
</gene>
<dbReference type="PROSITE" id="PS00498">
    <property type="entry name" value="TYROSINASE_2"/>
    <property type="match status" value="1"/>
</dbReference>
<dbReference type="STRING" id="47428.A0A284RJ44"/>
<keyword evidence="2" id="KW-0186">Copper</keyword>
<proteinExistence type="predicted"/>
<feature type="signal peptide" evidence="3">
    <location>
        <begin position="1"/>
        <end position="31"/>
    </location>
</feature>
<evidence type="ECO:0000256" key="2">
    <source>
        <dbReference type="ARBA" id="ARBA00023008"/>
    </source>
</evidence>
<dbReference type="EMBL" id="FUEG01000009">
    <property type="protein sequence ID" value="SJL08784.1"/>
    <property type="molecule type" value="Genomic_DNA"/>
</dbReference>
<dbReference type="OMA" id="DGCITDG"/>
<dbReference type="AlphaFoldDB" id="A0A284RJ44"/>
<dbReference type="PANTHER" id="PTHR11474:SF126">
    <property type="entry name" value="TYROSINASE-LIKE PROTEIN TYR-1-RELATED"/>
    <property type="match status" value="1"/>
</dbReference>